<feature type="region of interest" description="Disordered" evidence="9">
    <location>
        <begin position="284"/>
        <end position="310"/>
    </location>
</feature>
<feature type="region of interest" description="Disordered" evidence="9">
    <location>
        <begin position="58"/>
        <end position="118"/>
    </location>
</feature>
<evidence type="ECO:0000256" key="2">
    <source>
        <dbReference type="ARBA" id="ARBA00004496"/>
    </source>
</evidence>
<feature type="compositionally biased region" description="Polar residues" evidence="9">
    <location>
        <begin position="506"/>
        <end position="515"/>
    </location>
</feature>
<evidence type="ECO:0000313" key="11">
    <source>
        <dbReference type="Proteomes" id="UP001590951"/>
    </source>
</evidence>
<keyword evidence="11" id="KW-1185">Reference proteome</keyword>
<protein>
    <submittedName>
        <fullName evidence="10">Uncharacterized protein</fullName>
    </submittedName>
</protein>
<evidence type="ECO:0000256" key="8">
    <source>
        <dbReference type="ARBA" id="ARBA00023242"/>
    </source>
</evidence>
<dbReference type="PANTHER" id="PTHR28246">
    <property type="entry name" value="G1-SPECIFIC TRANSCRIPTIONAL REPRESSOR WHI5-RELATED"/>
    <property type="match status" value="1"/>
</dbReference>
<dbReference type="Pfam" id="PF08528">
    <property type="entry name" value="Whi5"/>
    <property type="match status" value="1"/>
</dbReference>
<feature type="compositionally biased region" description="Polar residues" evidence="9">
    <location>
        <begin position="172"/>
        <end position="181"/>
    </location>
</feature>
<dbReference type="InterPro" id="IPR039198">
    <property type="entry name" value="Srl3/Whi5"/>
</dbReference>
<feature type="compositionally biased region" description="Low complexity" evidence="9">
    <location>
        <begin position="58"/>
        <end position="82"/>
    </location>
</feature>
<dbReference type="PANTHER" id="PTHR28246:SF1">
    <property type="entry name" value="G1-SPECIFIC TRANSCRIPTIONAL REPRESSOR WHI5-RELATED"/>
    <property type="match status" value="1"/>
</dbReference>
<evidence type="ECO:0000256" key="9">
    <source>
        <dbReference type="SAM" id="MobiDB-lite"/>
    </source>
</evidence>
<feature type="region of interest" description="Disordered" evidence="9">
    <location>
        <begin position="452"/>
        <end position="515"/>
    </location>
</feature>
<reference evidence="10 11" key="1">
    <citation type="submission" date="2024-09" db="EMBL/GenBank/DDBJ databases">
        <title>Rethinking Asexuality: The Enigmatic Case of Functional Sexual Genes in Lepraria (Stereocaulaceae).</title>
        <authorList>
            <person name="Doellman M."/>
            <person name="Sun Y."/>
            <person name="Barcenas-Pena A."/>
            <person name="Lumbsch H.T."/>
            <person name="Grewe F."/>
        </authorList>
    </citation>
    <scope>NUCLEOTIDE SEQUENCE [LARGE SCALE GENOMIC DNA]</scope>
    <source>
        <strain evidence="10 11">Grewe 0041</strain>
    </source>
</reference>
<feature type="region of interest" description="Disordered" evidence="9">
    <location>
        <begin position="330"/>
        <end position="407"/>
    </location>
</feature>
<organism evidence="10 11">
    <name type="scientific">Lepraria finkii</name>
    <dbReference type="NCBI Taxonomy" id="1340010"/>
    <lineage>
        <taxon>Eukaryota</taxon>
        <taxon>Fungi</taxon>
        <taxon>Dikarya</taxon>
        <taxon>Ascomycota</taxon>
        <taxon>Pezizomycotina</taxon>
        <taxon>Lecanoromycetes</taxon>
        <taxon>OSLEUM clade</taxon>
        <taxon>Lecanoromycetidae</taxon>
        <taxon>Lecanorales</taxon>
        <taxon>Lecanorineae</taxon>
        <taxon>Stereocaulaceae</taxon>
        <taxon>Lepraria</taxon>
    </lineage>
</organism>
<dbReference type="EMBL" id="JBHFEH010000001">
    <property type="protein sequence ID" value="KAL2059611.1"/>
    <property type="molecule type" value="Genomic_DNA"/>
</dbReference>
<keyword evidence="7" id="KW-0804">Transcription</keyword>
<sequence>MVTRARFGHRLSAHCLEALELPNIGLEASRYAHLMAHYTLEGEQGQQGSQEIPIANSSAATALSNSQDSSLNESLNSQLSQLRPESAGDLDLSQGKRGHEEMTPSTSYSNSSSQEGILKGQTNDYEGVIMQDRLETARALNAKPPPGRSKGPHVEHTNAPKRMANGEIKSPGYSSPTSPIDASQHGHSRNSSRASRSSQIGELSSQLRTRLSYAMVKVQNGWQSYSITELEGMTSNQASPISGLSDQRRPFESALANTVPASYSTFTQSPKRVALSPEYDNASLRTTTVAPGHEDSPLQYGDATRDPQPHQVGAAYESFWREHEGGSALRPSAAMNSLTGRPSLAPPVDIIPRNQRRPVASKRQLPTLHTRDLYGADGQSISSLSTLPTTPPPERTPKMRTPSQQAAVEKDAVETLLFMSSPGNPGYHPPAALAGSPLRSKFAPLANQRIHHDTLGRDGTGVQRNSLPVTSLMPRSKTQLSEADIDKMLDEAPDTSSSDDDELQDQRPSQQSLGS</sequence>
<evidence type="ECO:0000256" key="3">
    <source>
        <dbReference type="ARBA" id="ARBA00006922"/>
    </source>
</evidence>
<dbReference type="InterPro" id="IPR013734">
    <property type="entry name" value="TF_Nrm1/Whi5"/>
</dbReference>
<proteinExistence type="inferred from homology"/>
<feature type="region of interest" description="Disordered" evidence="9">
    <location>
        <begin position="140"/>
        <end position="203"/>
    </location>
</feature>
<evidence type="ECO:0000256" key="4">
    <source>
        <dbReference type="ARBA" id="ARBA00022490"/>
    </source>
</evidence>
<evidence type="ECO:0000256" key="6">
    <source>
        <dbReference type="ARBA" id="ARBA00023015"/>
    </source>
</evidence>
<evidence type="ECO:0000256" key="7">
    <source>
        <dbReference type="ARBA" id="ARBA00023163"/>
    </source>
</evidence>
<keyword evidence="8" id="KW-0539">Nucleus</keyword>
<comment type="caution">
    <text evidence="10">The sequence shown here is derived from an EMBL/GenBank/DDBJ whole genome shotgun (WGS) entry which is preliminary data.</text>
</comment>
<accession>A0ABR4BR91</accession>
<dbReference type="Proteomes" id="UP001590951">
    <property type="component" value="Unassembled WGS sequence"/>
</dbReference>
<comment type="subcellular location">
    <subcellularLocation>
        <location evidence="2">Cytoplasm</location>
    </subcellularLocation>
    <subcellularLocation>
        <location evidence="1">Nucleus</location>
    </subcellularLocation>
</comment>
<evidence type="ECO:0000256" key="1">
    <source>
        <dbReference type="ARBA" id="ARBA00004123"/>
    </source>
</evidence>
<comment type="similarity">
    <text evidence="3">Belongs to the WHI5/NRM1 family.</text>
</comment>
<keyword evidence="6" id="KW-0805">Transcription regulation</keyword>
<gene>
    <name evidence="10" type="ORF">ABVK25_000904</name>
</gene>
<keyword evidence="5" id="KW-0678">Repressor</keyword>
<keyword evidence="4" id="KW-0963">Cytoplasm</keyword>
<name>A0ABR4BR91_9LECA</name>
<feature type="compositionally biased region" description="Low complexity" evidence="9">
    <location>
        <begin position="189"/>
        <end position="198"/>
    </location>
</feature>
<evidence type="ECO:0000256" key="5">
    <source>
        <dbReference type="ARBA" id="ARBA00022491"/>
    </source>
</evidence>
<feature type="compositionally biased region" description="Acidic residues" evidence="9">
    <location>
        <begin position="491"/>
        <end position="503"/>
    </location>
</feature>
<evidence type="ECO:0000313" key="10">
    <source>
        <dbReference type="EMBL" id="KAL2059611.1"/>
    </source>
</evidence>